<proteinExistence type="predicted"/>
<keyword evidence="3" id="KW-1185">Reference proteome</keyword>
<dbReference type="Pfam" id="PF24042">
    <property type="entry name" value="DUF7351"/>
    <property type="match status" value="1"/>
</dbReference>
<feature type="domain" description="DUF7351" evidence="1">
    <location>
        <begin position="2"/>
        <end position="52"/>
    </location>
</feature>
<gene>
    <name evidence="2" type="ORF">ACFQFD_19665</name>
</gene>
<dbReference type="AlphaFoldDB" id="A0ABD5TJ77"/>
<protein>
    <recommendedName>
        <fullName evidence="1">DUF7351 domain-containing protein</fullName>
    </recommendedName>
</protein>
<organism evidence="2 3">
    <name type="scientific">Halobaculum halobium</name>
    <dbReference type="NCBI Taxonomy" id="3032281"/>
    <lineage>
        <taxon>Archaea</taxon>
        <taxon>Methanobacteriati</taxon>
        <taxon>Methanobacteriota</taxon>
        <taxon>Stenosarchaea group</taxon>
        <taxon>Halobacteria</taxon>
        <taxon>Halobacteriales</taxon>
        <taxon>Haloferacaceae</taxon>
        <taxon>Halobaculum</taxon>
    </lineage>
</organism>
<evidence type="ECO:0000259" key="1">
    <source>
        <dbReference type="Pfam" id="PF24042"/>
    </source>
</evidence>
<dbReference type="InterPro" id="IPR055775">
    <property type="entry name" value="DUF7351"/>
</dbReference>
<reference evidence="2 3" key="1">
    <citation type="journal article" date="2019" name="Int. J. Syst. Evol. Microbiol.">
        <title>The Global Catalogue of Microorganisms (GCM) 10K type strain sequencing project: providing services to taxonomists for standard genome sequencing and annotation.</title>
        <authorList>
            <consortium name="The Broad Institute Genomics Platform"/>
            <consortium name="The Broad Institute Genome Sequencing Center for Infectious Disease"/>
            <person name="Wu L."/>
            <person name="Ma J."/>
        </authorList>
    </citation>
    <scope>NUCLEOTIDE SEQUENCE [LARGE SCALE GENOMIC DNA]</scope>
    <source>
        <strain evidence="2 3">SYNS20</strain>
    </source>
</reference>
<accession>A0ABD5TJ77</accession>
<dbReference type="EMBL" id="JBHSWX010000015">
    <property type="protein sequence ID" value="MFC6788108.1"/>
    <property type="molecule type" value="Genomic_DNA"/>
</dbReference>
<name>A0ABD5TJ77_9EURY</name>
<evidence type="ECO:0000313" key="2">
    <source>
        <dbReference type="EMBL" id="MFC6788108.1"/>
    </source>
</evidence>
<comment type="caution">
    <text evidence="2">The sequence shown here is derived from an EMBL/GenBank/DDBJ whole genome shotgun (WGS) entry which is preliminary data.</text>
</comment>
<dbReference type="RefSeq" id="WP_390215514.1">
    <property type="nucleotide sequence ID" value="NZ_JBHSWX010000015.1"/>
</dbReference>
<sequence length="59" mass="6563">MNLLDSAPVLTFFSERGVDLTTEPFWTHPWTVSDVHTTVVSEEPLRARSTCPAVATCSR</sequence>
<dbReference type="Proteomes" id="UP001596443">
    <property type="component" value="Unassembled WGS sequence"/>
</dbReference>
<evidence type="ECO:0000313" key="3">
    <source>
        <dbReference type="Proteomes" id="UP001596443"/>
    </source>
</evidence>